<keyword evidence="5 6" id="KW-0472">Membrane</keyword>
<protein>
    <submittedName>
        <fullName evidence="8">GtrA-like protein</fullName>
    </submittedName>
</protein>
<dbReference type="Pfam" id="PF04138">
    <property type="entry name" value="GtrA_DPMS_TM"/>
    <property type="match status" value="1"/>
</dbReference>
<evidence type="ECO:0000256" key="6">
    <source>
        <dbReference type="SAM" id="Phobius"/>
    </source>
</evidence>
<dbReference type="PANTHER" id="PTHR38459">
    <property type="entry name" value="PROPHAGE BACTOPRENOL-LINKED GLUCOSE TRANSLOCASE HOMOLOG"/>
    <property type="match status" value="1"/>
</dbReference>
<keyword evidence="9" id="KW-1185">Reference proteome</keyword>
<dbReference type="AlphaFoldDB" id="A0A2P2BXK2"/>
<feature type="domain" description="GtrA/DPMS transmembrane" evidence="7">
    <location>
        <begin position="13"/>
        <end position="130"/>
    </location>
</feature>
<feature type="transmembrane region" description="Helical" evidence="6">
    <location>
        <begin position="12"/>
        <end position="31"/>
    </location>
</feature>
<keyword evidence="3 6" id="KW-0812">Transmembrane</keyword>
<evidence type="ECO:0000313" key="8">
    <source>
        <dbReference type="EMBL" id="CEI73904.1"/>
    </source>
</evidence>
<accession>A0A2P2BXK2</accession>
<organism evidence="8 9">
    <name type="scientific">Romboutsia hominis</name>
    <dbReference type="NCBI Taxonomy" id="1507512"/>
    <lineage>
        <taxon>Bacteria</taxon>
        <taxon>Bacillati</taxon>
        <taxon>Bacillota</taxon>
        <taxon>Clostridia</taxon>
        <taxon>Peptostreptococcales</taxon>
        <taxon>Peptostreptococcaceae</taxon>
        <taxon>Romboutsia</taxon>
    </lineage>
</organism>
<dbReference type="PANTHER" id="PTHR38459:SF5">
    <property type="entry name" value="CELL WALL TEICHOIC ACID GLYCOSYLATION PROTEIN GTCA"/>
    <property type="match status" value="1"/>
</dbReference>
<keyword evidence="4 6" id="KW-1133">Transmembrane helix</keyword>
<name>A0A2P2BXK2_9FIRM</name>
<evidence type="ECO:0000256" key="5">
    <source>
        <dbReference type="ARBA" id="ARBA00023136"/>
    </source>
</evidence>
<dbReference type="EMBL" id="LN650648">
    <property type="protein sequence ID" value="CEI73904.1"/>
    <property type="molecule type" value="Genomic_DNA"/>
</dbReference>
<dbReference type="KEGG" id="rhom:FRIFI_2378"/>
<evidence type="ECO:0000256" key="1">
    <source>
        <dbReference type="ARBA" id="ARBA00004141"/>
    </source>
</evidence>
<evidence type="ECO:0000256" key="3">
    <source>
        <dbReference type="ARBA" id="ARBA00022692"/>
    </source>
</evidence>
<evidence type="ECO:0000256" key="2">
    <source>
        <dbReference type="ARBA" id="ARBA00009399"/>
    </source>
</evidence>
<dbReference type="GO" id="GO:0000271">
    <property type="term" value="P:polysaccharide biosynthetic process"/>
    <property type="evidence" value="ECO:0007669"/>
    <property type="project" value="InterPro"/>
</dbReference>
<evidence type="ECO:0000313" key="9">
    <source>
        <dbReference type="Proteomes" id="UP000245695"/>
    </source>
</evidence>
<comment type="subcellular location">
    <subcellularLocation>
        <location evidence="1">Membrane</location>
        <topology evidence="1">Multi-pass membrane protein</topology>
    </subcellularLocation>
</comment>
<gene>
    <name evidence="8" type="ORF">FRIFI_2378</name>
</gene>
<evidence type="ECO:0000256" key="4">
    <source>
        <dbReference type="ARBA" id="ARBA00022989"/>
    </source>
</evidence>
<feature type="transmembrane region" description="Helical" evidence="6">
    <location>
        <begin position="77"/>
        <end position="99"/>
    </location>
</feature>
<feature type="transmembrane region" description="Helical" evidence="6">
    <location>
        <begin position="111"/>
        <end position="130"/>
    </location>
</feature>
<dbReference type="InterPro" id="IPR051401">
    <property type="entry name" value="GtrA_CellWall_Glycosyl"/>
</dbReference>
<sequence>MDILKKYRESIMYLVFGGLTVGVNIATYIGLTRIIELNYMVANIIAWIVAVIFAYITNKFFVFESNNTELKFLIKEFTSFVSCRLLSGVMEMILMYVMIDMMGINDFITKIFTNILVIVLNYVLSKVIIFKKQAS</sequence>
<dbReference type="Proteomes" id="UP000245695">
    <property type="component" value="Chromosome 1"/>
</dbReference>
<dbReference type="GO" id="GO:0005886">
    <property type="term" value="C:plasma membrane"/>
    <property type="evidence" value="ECO:0007669"/>
    <property type="project" value="TreeGrafter"/>
</dbReference>
<evidence type="ECO:0000259" key="7">
    <source>
        <dbReference type="Pfam" id="PF04138"/>
    </source>
</evidence>
<comment type="similarity">
    <text evidence="2">Belongs to the GtrA family.</text>
</comment>
<proteinExistence type="inferred from homology"/>
<reference evidence="8 9" key="1">
    <citation type="submission" date="2014-09" db="EMBL/GenBank/DDBJ databases">
        <authorList>
            <person name="Hornung B.V."/>
        </authorList>
    </citation>
    <scope>NUCLEOTIDE SEQUENCE [LARGE SCALE GENOMIC DNA]</scope>
    <source>
        <strain evidence="8 9">FRIFI</strain>
    </source>
</reference>
<dbReference type="InterPro" id="IPR007267">
    <property type="entry name" value="GtrA_DPMS_TM"/>
</dbReference>
<dbReference type="RefSeq" id="WP_166505968.1">
    <property type="nucleotide sequence ID" value="NZ_LN650648.1"/>
</dbReference>
<feature type="transmembrane region" description="Helical" evidence="6">
    <location>
        <begin position="37"/>
        <end position="56"/>
    </location>
</feature>